<dbReference type="EMBL" id="CAJPIZ010012795">
    <property type="protein sequence ID" value="CAG2113897.1"/>
    <property type="molecule type" value="Genomic_DNA"/>
</dbReference>
<evidence type="ECO:0000256" key="4">
    <source>
        <dbReference type="ARBA" id="ARBA00023038"/>
    </source>
</evidence>
<evidence type="ECO:0000256" key="1">
    <source>
        <dbReference type="ARBA" id="ARBA00004123"/>
    </source>
</evidence>
<dbReference type="InterPro" id="IPR001093">
    <property type="entry name" value="IMP_DH_GMPRt"/>
</dbReference>
<comment type="subcellular location">
    <subcellularLocation>
        <location evidence="1">Nucleus</location>
    </subcellularLocation>
</comment>
<dbReference type="AlphaFoldDB" id="A0A7R9L261"/>
<gene>
    <name evidence="10" type="ORF">OSB1V03_LOCUS13864</name>
</gene>
<dbReference type="InterPro" id="IPR050453">
    <property type="entry name" value="LIM_Homeobox_TF"/>
</dbReference>
<dbReference type="InterPro" id="IPR001781">
    <property type="entry name" value="Znf_LIM"/>
</dbReference>
<dbReference type="InterPro" id="IPR013785">
    <property type="entry name" value="Aldolase_TIM"/>
</dbReference>
<evidence type="ECO:0000256" key="5">
    <source>
        <dbReference type="ARBA" id="ARBA00023125"/>
    </source>
</evidence>
<dbReference type="Proteomes" id="UP000759131">
    <property type="component" value="Unassembled WGS sequence"/>
</dbReference>
<feature type="domain" description="LIM zinc-binding" evidence="9">
    <location>
        <begin position="89"/>
        <end position="152"/>
    </location>
</feature>
<evidence type="ECO:0000313" key="11">
    <source>
        <dbReference type="Proteomes" id="UP000759131"/>
    </source>
</evidence>
<reference evidence="10" key="1">
    <citation type="submission" date="2020-11" db="EMBL/GenBank/DDBJ databases">
        <authorList>
            <person name="Tran Van P."/>
        </authorList>
    </citation>
    <scope>NUCLEOTIDE SEQUENCE</scope>
</reference>
<evidence type="ECO:0000313" key="10">
    <source>
        <dbReference type="EMBL" id="CAD7633467.1"/>
    </source>
</evidence>
<protein>
    <recommendedName>
        <fullName evidence="9">LIM zinc-binding domain-containing protein</fullName>
    </recommendedName>
</protein>
<dbReference type="Pfam" id="PF00478">
    <property type="entry name" value="IMPDH"/>
    <property type="match status" value="1"/>
</dbReference>
<keyword evidence="3 8" id="KW-0862">Zinc</keyword>
<feature type="domain" description="LIM zinc-binding" evidence="9">
    <location>
        <begin position="154"/>
        <end position="220"/>
    </location>
</feature>
<dbReference type="Pfam" id="PF00412">
    <property type="entry name" value="LIM"/>
    <property type="match status" value="2"/>
</dbReference>
<dbReference type="PANTHER" id="PTHR24208:SF127">
    <property type="entry name" value="LIM_HOMEOBOX PROTEIN AWH"/>
    <property type="match status" value="1"/>
</dbReference>
<organism evidence="10">
    <name type="scientific">Medioppia subpectinata</name>
    <dbReference type="NCBI Taxonomy" id="1979941"/>
    <lineage>
        <taxon>Eukaryota</taxon>
        <taxon>Metazoa</taxon>
        <taxon>Ecdysozoa</taxon>
        <taxon>Arthropoda</taxon>
        <taxon>Chelicerata</taxon>
        <taxon>Arachnida</taxon>
        <taxon>Acari</taxon>
        <taxon>Acariformes</taxon>
        <taxon>Sarcoptiformes</taxon>
        <taxon>Oribatida</taxon>
        <taxon>Brachypylina</taxon>
        <taxon>Oppioidea</taxon>
        <taxon>Oppiidae</taxon>
        <taxon>Medioppia</taxon>
    </lineage>
</organism>
<dbReference type="PROSITE" id="PS50023">
    <property type="entry name" value="LIM_DOMAIN_2"/>
    <property type="match status" value="2"/>
</dbReference>
<evidence type="ECO:0000256" key="3">
    <source>
        <dbReference type="ARBA" id="ARBA00022833"/>
    </source>
</evidence>
<dbReference type="GO" id="GO:0003824">
    <property type="term" value="F:catalytic activity"/>
    <property type="evidence" value="ECO:0007669"/>
    <property type="project" value="InterPro"/>
</dbReference>
<dbReference type="EMBL" id="OC867370">
    <property type="protein sequence ID" value="CAD7633467.1"/>
    <property type="molecule type" value="Genomic_DNA"/>
</dbReference>
<sequence length="222" mass="24511">MCHIIGNGGTGGGTGNGWPVSYQHIGEYSLSLSLTALIARTDVKKHRDYPLASKDENKQLLVGAAIGTRDGDKERLKKLVDAGVDVVILICYGCRSSLATAPIIASVSGHHQWHINCLRCSECDQSLSHCRSCYLKNGRIYCKTDYSKLINQLIKCSKCYRQISASDWVRRAGAYVYHLACFACDLCQRQLSTGEQFTIDNQTNESKLLCKLHFGITNDGKS</sequence>
<keyword evidence="11" id="KW-1185">Reference proteome</keyword>
<evidence type="ECO:0000256" key="8">
    <source>
        <dbReference type="PROSITE-ProRule" id="PRU00125"/>
    </source>
</evidence>
<proteinExistence type="predicted"/>
<keyword evidence="6" id="KW-0371">Homeobox</keyword>
<keyword evidence="7" id="KW-0539">Nucleus</keyword>
<dbReference type="PROSITE" id="PS00478">
    <property type="entry name" value="LIM_DOMAIN_1"/>
    <property type="match status" value="1"/>
</dbReference>
<dbReference type="Gene3D" id="3.20.20.70">
    <property type="entry name" value="Aldolase class I"/>
    <property type="match status" value="1"/>
</dbReference>
<dbReference type="OrthoDB" id="10068367at2759"/>
<evidence type="ECO:0000256" key="2">
    <source>
        <dbReference type="ARBA" id="ARBA00022723"/>
    </source>
</evidence>
<dbReference type="GO" id="GO:0000981">
    <property type="term" value="F:DNA-binding transcription factor activity, RNA polymerase II-specific"/>
    <property type="evidence" value="ECO:0007669"/>
    <property type="project" value="TreeGrafter"/>
</dbReference>
<dbReference type="SUPFAM" id="SSF57716">
    <property type="entry name" value="Glucocorticoid receptor-like (DNA-binding domain)"/>
    <property type="match status" value="1"/>
</dbReference>
<keyword evidence="5" id="KW-0238">DNA-binding</keyword>
<dbReference type="GO" id="GO:0005634">
    <property type="term" value="C:nucleus"/>
    <property type="evidence" value="ECO:0007669"/>
    <property type="project" value="UniProtKB-SubCell"/>
</dbReference>
<keyword evidence="2 8" id="KW-0479">Metal-binding</keyword>
<dbReference type="SUPFAM" id="SSF51412">
    <property type="entry name" value="Inosine monophosphate dehydrogenase (IMPDH)"/>
    <property type="match status" value="1"/>
</dbReference>
<dbReference type="Gene3D" id="2.10.110.10">
    <property type="entry name" value="Cysteine Rich Protein"/>
    <property type="match status" value="2"/>
</dbReference>
<dbReference type="PANTHER" id="PTHR24208">
    <property type="entry name" value="LIM/HOMEOBOX PROTEIN LHX"/>
    <property type="match status" value="1"/>
</dbReference>
<dbReference type="GO" id="GO:0046872">
    <property type="term" value="F:metal ion binding"/>
    <property type="evidence" value="ECO:0007669"/>
    <property type="project" value="UniProtKB-KW"/>
</dbReference>
<evidence type="ECO:0000256" key="7">
    <source>
        <dbReference type="ARBA" id="ARBA00023242"/>
    </source>
</evidence>
<keyword evidence="4 8" id="KW-0440">LIM domain</keyword>
<evidence type="ECO:0000256" key="6">
    <source>
        <dbReference type="ARBA" id="ARBA00023155"/>
    </source>
</evidence>
<evidence type="ECO:0000259" key="9">
    <source>
        <dbReference type="PROSITE" id="PS50023"/>
    </source>
</evidence>
<dbReference type="GO" id="GO:0030182">
    <property type="term" value="P:neuron differentiation"/>
    <property type="evidence" value="ECO:0007669"/>
    <property type="project" value="TreeGrafter"/>
</dbReference>
<name>A0A7R9L261_9ACAR</name>
<accession>A0A7R9L261</accession>
<dbReference type="SMART" id="SM00132">
    <property type="entry name" value="LIM"/>
    <property type="match status" value="2"/>
</dbReference>
<feature type="non-terminal residue" evidence="10">
    <location>
        <position position="222"/>
    </location>
</feature>
<dbReference type="GO" id="GO:0000977">
    <property type="term" value="F:RNA polymerase II transcription regulatory region sequence-specific DNA binding"/>
    <property type="evidence" value="ECO:0007669"/>
    <property type="project" value="TreeGrafter"/>
</dbReference>